<evidence type="ECO:0000313" key="1">
    <source>
        <dbReference type="EMBL" id="KAA9041250.1"/>
    </source>
</evidence>
<evidence type="ECO:0000313" key="2">
    <source>
        <dbReference type="Proteomes" id="UP000326903"/>
    </source>
</evidence>
<dbReference type="AlphaFoldDB" id="A0A5J5IJM1"/>
<organism evidence="1 2">
    <name type="scientific">Ginsengibacter hankyongi</name>
    <dbReference type="NCBI Taxonomy" id="2607284"/>
    <lineage>
        <taxon>Bacteria</taxon>
        <taxon>Pseudomonadati</taxon>
        <taxon>Bacteroidota</taxon>
        <taxon>Chitinophagia</taxon>
        <taxon>Chitinophagales</taxon>
        <taxon>Chitinophagaceae</taxon>
        <taxon>Ginsengibacter</taxon>
    </lineage>
</organism>
<dbReference type="EMBL" id="VYQF01000001">
    <property type="protein sequence ID" value="KAA9041250.1"/>
    <property type="molecule type" value="Genomic_DNA"/>
</dbReference>
<name>A0A5J5IJM1_9BACT</name>
<comment type="caution">
    <text evidence="1">The sequence shown here is derived from an EMBL/GenBank/DDBJ whole genome shotgun (WGS) entry which is preliminary data.</text>
</comment>
<protein>
    <recommendedName>
        <fullName evidence="3">MG2 domain-containing protein</fullName>
    </recommendedName>
</protein>
<gene>
    <name evidence="1" type="ORF">FW778_04230</name>
</gene>
<keyword evidence="2" id="KW-1185">Reference proteome</keyword>
<reference evidence="1 2" key="1">
    <citation type="submission" date="2019-09" db="EMBL/GenBank/DDBJ databases">
        <title>Draft genome sequence of Ginsengibacter sp. BR5-29.</title>
        <authorList>
            <person name="Im W.-T."/>
        </authorList>
    </citation>
    <scope>NUCLEOTIDE SEQUENCE [LARGE SCALE GENOMIC DNA]</scope>
    <source>
        <strain evidence="1 2">BR5-29</strain>
    </source>
</reference>
<dbReference type="Proteomes" id="UP000326903">
    <property type="component" value="Unassembled WGS sequence"/>
</dbReference>
<dbReference type="RefSeq" id="WP_150413339.1">
    <property type="nucleotide sequence ID" value="NZ_VYQF01000001.1"/>
</dbReference>
<proteinExistence type="predicted"/>
<dbReference type="Gene3D" id="2.60.40.1930">
    <property type="match status" value="1"/>
</dbReference>
<evidence type="ECO:0008006" key="3">
    <source>
        <dbReference type="Google" id="ProtNLM"/>
    </source>
</evidence>
<accession>A0A5J5IJM1</accession>
<sequence>MSNDNKASIIIYTKPLRRLLLIPVLCSCCISTFSQNTLRAIQDQFDRYNANNYQEKVFLHTDKSVYATGEVIWFKAYITNALFNEPSTLSKICYVEVINADKKPVLQAKIDIDSGKGNGSFQVPSSLRTATYILRAYTSWMKNFDPQFYFEESISIINPNKGPEIIATDNAAADDVQFFPEGGNLVYNLNNTIAYKITDAFGKGMQATGFIVSEKNDTVVKFSTEQFGMGTFSFIPLKGIKYHAIVRLQDTTLINALPEIYSSGWTMHVKDEGKALSIKIGCTIEKELNVYLFAQTRHSIKLAKVISVTNGSAVIIIDKSELDDGVSQLTLFNEDKQPVCERLYFKKPGRALQIKLDDVQEHYQPRNKVDINVTTAETNDNTTDADLSVSVYLTDSLQPEEQTNLLNYLWLTSDLQGIIESPGFYFKNSGAEVDKATDNLMLTQGWRRFKWEDVLKNTKPAFTFLPEYEGHIITGKISAKISGLPVTGIAVYLSVPGKNFKFSNTTSAANGSLQFNVEKFYGSRELIAQTSAADSNYRIFIDNPYSEQYNDRRISPVNLTPALSGAILLRSIGAQAPNIYQPEQENNFRLPVSFDTTLFFGKPYKQYYLDAYTRFPTMEEVMREYVKEVHVKKKDRNFRYEVFNEPYLSYFNDDPLVLIDGVPVFNVNKIIDIDPLKIQKVDIIAAKFFRGNQHFDGIVSYNTYNGDLDSYQLDPNSLVVEYDGLQLQREFYSPQYKTDQQLLSRKPDYRNVLYWSPGFKTMAGKNNLSFYTSDIPGKYFVIVQGTSASGYAGVATASFTVLPLKNNN</sequence>